<evidence type="ECO:0000259" key="2">
    <source>
        <dbReference type="Pfam" id="PF00419"/>
    </source>
</evidence>
<dbReference type="AlphaFoldDB" id="A0A2U3MZF9"/>
<dbReference type="PANTHER" id="PTHR33420">
    <property type="entry name" value="FIMBRIAL SUBUNIT ELFA-RELATED"/>
    <property type="match status" value="1"/>
</dbReference>
<name>A0A2U3MZF9_9GAMM</name>
<dbReference type="GO" id="GO:0043709">
    <property type="term" value="P:cell adhesion involved in single-species biofilm formation"/>
    <property type="evidence" value="ECO:0007669"/>
    <property type="project" value="TreeGrafter"/>
</dbReference>
<dbReference type="RefSeq" id="WP_121974259.1">
    <property type="nucleotide sequence ID" value="NZ_OOGT01000083.1"/>
</dbReference>
<protein>
    <submittedName>
        <fullName evidence="3">Major fimbrial subunit</fullName>
    </submittedName>
</protein>
<dbReference type="InterPro" id="IPR000259">
    <property type="entry name" value="Adhesion_dom_fimbrial"/>
</dbReference>
<dbReference type="EMBL" id="OOGT01000083">
    <property type="protein sequence ID" value="SPL70807.1"/>
    <property type="molecule type" value="Genomic_DNA"/>
</dbReference>
<gene>
    <name evidence="3" type="primary">hifA</name>
    <name evidence="3" type="ORF">KPC_1985</name>
</gene>
<dbReference type="Gene3D" id="2.60.40.1090">
    <property type="entry name" value="Fimbrial-type adhesion domain"/>
    <property type="match status" value="1"/>
</dbReference>
<dbReference type="GO" id="GO:0009289">
    <property type="term" value="C:pilus"/>
    <property type="evidence" value="ECO:0007669"/>
    <property type="project" value="InterPro"/>
</dbReference>
<dbReference type="SUPFAM" id="SSF49401">
    <property type="entry name" value="Bacterial adhesins"/>
    <property type="match status" value="1"/>
</dbReference>
<evidence type="ECO:0000313" key="3">
    <source>
        <dbReference type="EMBL" id="SPL70807.1"/>
    </source>
</evidence>
<keyword evidence="1" id="KW-0732">Signal</keyword>
<evidence type="ECO:0000313" key="4">
    <source>
        <dbReference type="Proteomes" id="UP000245974"/>
    </source>
</evidence>
<dbReference type="InterPro" id="IPR008966">
    <property type="entry name" value="Adhesion_dom_sf"/>
</dbReference>
<dbReference type="Pfam" id="PF00419">
    <property type="entry name" value="Fimbrial"/>
    <property type="match status" value="1"/>
</dbReference>
<dbReference type="InterPro" id="IPR036937">
    <property type="entry name" value="Adhesion_dom_fimbrial_sf"/>
</dbReference>
<feature type="chain" id="PRO_5015749933" evidence="1">
    <location>
        <begin position="25"/>
        <end position="182"/>
    </location>
</feature>
<sequence length="182" mass="18627">MTLKSILFPVISFGATMIPVSSFATPQVTFQGEVTTQTCQASINGESNGTVLLPTVSADQLATAGATTGLTPFTISVSGCTANPTDDLKISTKFLGHNTTQSGNLGNLAANDIAAKNVSIQLTTDSSGSVPVQLNGVTSVEGLVLNKGETTASHQFAARYFAEDAVTAGAVTAVAEYTLSYQ</sequence>
<reference evidence="4" key="1">
    <citation type="submission" date="2018-03" db="EMBL/GenBank/DDBJ databases">
        <authorList>
            <person name="Blom J."/>
        </authorList>
    </citation>
    <scope>NUCLEOTIDE SEQUENCE [LARGE SCALE GENOMIC DNA]</scope>
    <source>
        <strain evidence="4">KPC-SM-21</strain>
    </source>
</reference>
<dbReference type="InParanoid" id="A0A2U3MZF9"/>
<keyword evidence="4" id="KW-1185">Reference proteome</keyword>
<dbReference type="InterPro" id="IPR050263">
    <property type="entry name" value="Bact_Fimbrial_Adh_Pro"/>
</dbReference>
<dbReference type="PANTHER" id="PTHR33420:SF10">
    <property type="entry name" value="FIMBRIAE MAJOR SUBUNIT"/>
    <property type="match status" value="1"/>
</dbReference>
<organism evidence="3 4">
    <name type="scientific">Acinetobacter stercoris</name>
    <dbReference type="NCBI Taxonomy" id="2126983"/>
    <lineage>
        <taxon>Bacteria</taxon>
        <taxon>Pseudomonadati</taxon>
        <taxon>Pseudomonadota</taxon>
        <taxon>Gammaproteobacteria</taxon>
        <taxon>Moraxellales</taxon>
        <taxon>Moraxellaceae</taxon>
        <taxon>Acinetobacter</taxon>
    </lineage>
</organism>
<dbReference type="OrthoDB" id="5906753at2"/>
<proteinExistence type="predicted"/>
<accession>A0A2U3MZF9</accession>
<feature type="domain" description="Fimbrial-type adhesion" evidence="2">
    <location>
        <begin position="29"/>
        <end position="182"/>
    </location>
</feature>
<evidence type="ECO:0000256" key="1">
    <source>
        <dbReference type="SAM" id="SignalP"/>
    </source>
</evidence>
<feature type="signal peptide" evidence="1">
    <location>
        <begin position="1"/>
        <end position="24"/>
    </location>
</feature>
<dbReference type="Proteomes" id="UP000245974">
    <property type="component" value="Unassembled WGS sequence"/>
</dbReference>